<evidence type="ECO:0000313" key="9">
    <source>
        <dbReference type="Proteomes" id="UP001202117"/>
    </source>
</evidence>
<proteinExistence type="inferred from homology"/>
<dbReference type="RefSeq" id="WP_240569034.1">
    <property type="nucleotide sequence ID" value="NZ_JAKVPY010000018.1"/>
</dbReference>
<feature type="domain" description="Peptidase S8/S53" evidence="7">
    <location>
        <begin position="255"/>
        <end position="572"/>
    </location>
</feature>
<evidence type="ECO:0000256" key="2">
    <source>
        <dbReference type="ARBA" id="ARBA00022670"/>
    </source>
</evidence>
<feature type="active site" description="Charge relay system" evidence="5">
    <location>
        <position position="293"/>
    </location>
</feature>
<dbReference type="InterPro" id="IPR000209">
    <property type="entry name" value="Peptidase_S8/S53_dom"/>
</dbReference>
<reference evidence="8 9" key="1">
    <citation type="submission" date="2022-02" db="EMBL/GenBank/DDBJ databases">
        <title>Halomonas fukangensis sp. nov., a halophilic bacterium isolated from a bulk soil of Kalidium foliatum at Fukang.</title>
        <authorList>
            <person name="Huang Y."/>
        </authorList>
    </citation>
    <scope>NUCLEOTIDE SEQUENCE [LARGE SCALE GENOMIC DNA]</scope>
    <source>
        <strain evidence="8 9">EGI 63088</strain>
    </source>
</reference>
<evidence type="ECO:0000256" key="5">
    <source>
        <dbReference type="PROSITE-ProRule" id="PRU01240"/>
    </source>
</evidence>
<sequence>MMDYEHLVIERELLQNERRTRKMNIPRPDRGDLRGHGQRLLTSLNHSIEYAREQPSSRPGNFVFKIQYTGLLDINHLQKHGVQFVSQEDNELCIVFADEAGLAIFSDHLQKLGIDESELTYKQILEAIEGVDNWTAEDRKSWIVKKQGFPDEASFALDVELWPIAVAHHPDRLIICQAFEKWIAENDIARKDKLNLDSLVMYRLEVSEDQANLLLELGDVRLVDLPPKSGIQYHQLNIDLEQLPHEIPTPPENAARICVLDSGVATNHPLLAPAVAESASFVNGEDEFDVAGHGTAVAGIALYGDLEACKASNYWKPELLVFNGKILDSNCEFNINTIEKTLMDAVSYFVDEHECRIFNLSIGNKNAPYDSRHVRGIAYVLDKLSREYDVLFVVSAGNFNGSIDPDIPKYSWREEYPEYLLCEESVIFDPAPALHAITVGSIARHNATFDAQRYPEINQLAPASEHQPSPFTRHGPSVKGAIKPELVAVGGNLASPVRTGAEYNAVGHGMGVLTCNNRFMGSTLLSEVSGTSYAAPYITHLAGRLLNNYPKASSNLLRALIVNHANMPREVESTFSEEIQEAYKRSTGREVHRDLAGYGFVDESELFRSSESAVVLMAEEKIENNVHHFFELPLPEEFLRSQRATREIRVTLAYSPAVRTTRIDYMATKIHYRLVKDTSLDNVQRFFNHNTQDETKSRSDAAVNNRDVSSELRGKGSVQFSKWTIRQPNPAERWFVVVTRQDKDWGEALSLEKEPYSLVVTVTDRENENAQLYTQISQRIEQQVQQRARAQERARV</sequence>
<protein>
    <submittedName>
        <fullName evidence="8">S8 family peptidase</fullName>
    </submittedName>
</protein>
<feature type="active site" description="Charge relay system" evidence="5">
    <location>
        <position position="532"/>
    </location>
</feature>
<dbReference type="SUPFAM" id="SSF52743">
    <property type="entry name" value="Subtilisin-like"/>
    <property type="match status" value="1"/>
</dbReference>
<dbReference type="InterPro" id="IPR036852">
    <property type="entry name" value="Peptidase_S8/S53_dom_sf"/>
</dbReference>
<feature type="active site" description="Charge relay system" evidence="5">
    <location>
        <position position="261"/>
    </location>
</feature>
<accession>A0ABS9RWZ2</accession>
<dbReference type="Gene3D" id="3.40.50.200">
    <property type="entry name" value="Peptidase S8/S53 domain"/>
    <property type="match status" value="1"/>
</dbReference>
<comment type="caution">
    <text evidence="8">The sequence shown here is derived from an EMBL/GenBank/DDBJ whole genome shotgun (WGS) entry which is preliminary data.</text>
</comment>
<dbReference type="PANTHER" id="PTHR43806:SF11">
    <property type="entry name" value="CEREVISIN-RELATED"/>
    <property type="match status" value="1"/>
</dbReference>
<dbReference type="InterPro" id="IPR015500">
    <property type="entry name" value="Peptidase_S8_subtilisin-rel"/>
</dbReference>
<evidence type="ECO:0000256" key="4">
    <source>
        <dbReference type="ARBA" id="ARBA00022825"/>
    </source>
</evidence>
<feature type="region of interest" description="Disordered" evidence="6">
    <location>
        <begin position="691"/>
        <end position="710"/>
    </location>
</feature>
<comment type="similarity">
    <text evidence="1 5">Belongs to the peptidase S8 family.</text>
</comment>
<dbReference type="EMBL" id="JAKVPY010000018">
    <property type="protein sequence ID" value="MCH4564367.1"/>
    <property type="molecule type" value="Genomic_DNA"/>
</dbReference>
<keyword evidence="2 5" id="KW-0645">Protease</keyword>
<dbReference type="InterPro" id="IPR050131">
    <property type="entry name" value="Peptidase_S8_subtilisin-like"/>
</dbReference>
<evidence type="ECO:0000256" key="6">
    <source>
        <dbReference type="SAM" id="MobiDB-lite"/>
    </source>
</evidence>
<dbReference type="Proteomes" id="UP001202117">
    <property type="component" value="Unassembled WGS sequence"/>
</dbReference>
<keyword evidence="9" id="KW-1185">Reference proteome</keyword>
<evidence type="ECO:0000259" key="7">
    <source>
        <dbReference type="Pfam" id="PF00082"/>
    </source>
</evidence>
<name>A0ABS9RWZ2_9GAMM</name>
<gene>
    <name evidence="8" type="ORF">MKP05_14750</name>
</gene>
<evidence type="ECO:0000256" key="3">
    <source>
        <dbReference type="ARBA" id="ARBA00022801"/>
    </source>
</evidence>
<dbReference type="CDD" id="cd04847">
    <property type="entry name" value="Peptidases_S8_Subtilisin_like_2"/>
    <property type="match status" value="1"/>
</dbReference>
<evidence type="ECO:0000256" key="1">
    <source>
        <dbReference type="ARBA" id="ARBA00011073"/>
    </source>
</evidence>
<dbReference type="PANTHER" id="PTHR43806">
    <property type="entry name" value="PEPTIDASE S8"/>
    <property type="match status" value="1"/>
</dbReference>
<dbReference type="Pfam" id="PF00082">
    <property type="entry name" value="Peptidase_S8"/>
    <property type="match status" value="1"/>
</dbReference>
<organism evidence="8 9">
    <name type="scientific">Halomonas flagellata</name>
    <dbReference type="NCBI Taxonomy" id="2920385"/>
    <lineage>
        <taxon>Bacteria</taxon>
        <taxon>Pseudomonadati</taxon>
        <taxon>Pseudomonadota</taxon>
        <taxon>Gammaproteobacteria</taxon>
        <taxon>Oceanospirillales</taxon>
        <taxon>Halomonadaceae</taxon>
        <taxon>Halomonas</taxon>
    </lineage>
</organism>
<evidence type="ECO:0000313" key="8">
    <source>
        <dbReference type="EMBL" id="MCH4564367.1"/>
    </source>
</evidence>
<dbReference type="PROSITE" id="PS51892">
    <property type="entry name" value="SUBTILASE"/>
    <property type="match status" value="1"/>
</dbReference>
<dbReference type="InterPro" id="IPR034074">
    <property type="entry name" value="Y4bN_pept_dom"/>
</dbReference>
<keyword evidence="3 5" id="KW-0378">Hydrolase</keyword>
<keyword evidence="4 5" id="KW-0720">Serine protease</keyword>
<dbReference type="PRINTS" id="PR00723">
    <property type="entry name" value="SUBTILISIN"/>
</dbReference>